<protein>
    <recommendedName>
        <fullName evidence="2">VWFA domain-containing protein</fullName>
    </recommendedName>
</protein>
<dbReference type="GeneID" id="68904051"/>
<feature type="compositionally biased region" description="Basic and acidic residues" evidence="1">
    <location>
        <begin position="1029"/>
        <end position="1039"/>
    </location>
</feature>
<accession>A0A0E3LW25</accession>
<dbReference type="Gene3D" id="3.40.50.410">
    <property type="entry name" value="von Willebrand factor, type A domain"/>
    <property type="match status" value="1"/>
</dbReference>
<reference evidence="3 4" key="1">
    <citation type="submission" date="2014-07" db="EMBL/GenBank/DDBJ databases">
        <title>Methanogenic archaea and the global carbon cycle.</title>
        <authorList>
            <person name="Henriksen J.R."/>
            <person name="Luke J."/>
            <person name="Reinhart S."/>
            <person name="Benedict M.N."/>
            <person name="Youngblut N.D."/>
            <person name="Metcalf M.E."/>
            <person name="Whitaker R.J."/>
            <person name="Metcalf W.W."/>
        </authorList>
    </citation>
    <scope>NUCLEOTIDE SEQUENCE [LARGE SCALE GENOMIC DNA]</scope>
    <source>
        <strain evidence="3 4">LYC</strain>
    </source>
</reference>
<feature type="compositionally biased region" description="Polar residues" evidence="1">
    <location>
        <begin position="132"/>
        <end position="146"/>
    </location>
</feature>
<evidence type="ECO:0000259" key="2">
    <source>
        <dbReference type="PROSITE" id="PS50234"/>
    </source>
</evidence>
<proteinExistence type="predicted"/>
<dbReference type="EMBL" id="CP009513">
    <property type="protein sequence ID" value="AKB68031.1"/>
    <property type="molecule type" value="Genomic_DNA"/>
</dbReference>
<dbReference type="CDD" id="cd01454">
    <property type="entry name" value="vWA_norD_type"/>
    <property type="match status" value="1"/>
</dbReference>
<dbReference type="InterPro" id="IPR036465">
    <property type="entry name" value="vWFA_dom_sf"/>
</dbReference>
<dbReference type="InterPro" id="IPR002035">
    <property type="entry name" value="VWF_A"/>
</dbReference>
<dbReference type="SMART" id="SM00327">
    <property type="entry name" value="VWA"/>
    <property type="match status" value="1"/>
</dbReference>
<evidence type="ECO:0000256" key="1">
    <source>
        <dbReference type="SAM" id="MobiDB-lite"/>
    </source>
</evidence>
<feature type="compositionally biased region" description="Basic and acidic residues" evidence="1">
    <location>
        <begin position="147"/>
        <end position="164"/>
    </location>
</feature>
<sequence length="1379" mass="155816">MSSYTEKQDKLSRKSAGEGYRETHAEKPRFQEEFRGYFKEDLYELIRSNFPKPDAEDISRAAEQFAEFDRAELNILLHPGKFITKKGKRVQVAYLKVVPAIYKLTEPPEARKALISQKDWQYQISQKEQSQIYQNRTGKTKNQIKQTKTEPEKIKQTDQDQIKQGKIGPEKIDRGEEKVQINPEFSKWLSIASKASELSFSCFEGFFNSSPVILEKKGPEGLSLLEKWTEIGTSLAEKSNQFAIIYFNHTANAVVSDKFSADSVPTSFSGDVSSGSVGLEGFREFISLGEKFSGLNARLAEVYFEHLPGMLDLLSPEEIGLFYSITGSLLKFRWEIAADIFDEAKDVFSAISPPRQKELLTALNKFAGCMETFPGCSDRAAAAPALFKNAPAAMANLDSRGFEAWVSIAEEITDISSDAAVTFFNRSPGALRYLKINELEQWAEKGITLLSFEKQAFESFYESSFKGLEKHLQSLKAEERNLLLDIGAEIALINPGCTGSYFENSTPALRLLSGSEFKTWADTGAGISKGSSSSGSDYFRNSVTSFRKIPASYRAEILETAEPLLEKDWLLAGKFFENLPDIIEKTKIGDIRKWADIGTKIYDTDRNLSVDYFTYSALLLSELDIYELEEWALKGLEIFKNNASFGRPYFSLKSRSSNDFIDELTGGVALKKVANILRYYAMGLSGISFNICSKKELPGYTITGSVNPIISGRTIFLEPGIKKYGNFQDNFKIYKLSIMHEVGHARFSSLESSQELIDELIGKISAKYGTNKSFRAKRTEKAEIIEKVEKSERIEKPGKTERIEKAERIEKSGKAERIEKSGKAERIEKSGKAEEKSQFSGDISSGKRVNISAIISMFSNKVLAASIFGVLEDARIEYLIMDIYRGVRSDLESIRQQMLLSRPAPEGELEKLMETLLWLSTLHNPPFDLAEDTKPVFNKIRTILQDRVLQPDSSILTSLEATFAIYSLFESILGPLEFRKYEMLKNIEYRGMGSGIFDSKSPLDPDEHRNVIRSFIPENESSSAISREQPVKEETEKEKLEKKPCASDRNWKALGSCRYDEWDCAISDYRSNWCAVNEIEPVGGSGEYYTGAYDRYRNEITLIKNVFIRMKPESFHRLKGQTDGTEIDIDAFSNALIERRCGINPDEKLYVRRDKRKRDVATLFLVDVSASTRKRLGQEESRIWEKKSAGEKRGIEGRKSSVQRRSIIDVEKDALIIMAQALETIGDRYAIYAFSGHTREGVEYYVIKEFDEELSGDVEKRISLLEPIANTRLGAAIRHSIKKLDQVSSGTKILILLSDGEPYDTCYGEGAYQGKYAEEDTKIAIQEGNNRGIHFFCITVDSSPGEYLDKIFSDFGYTIIDDARILPERLPLLYKRLTT</sequence>
<dbReference type="PANTHER" id="PTHR41248">
    <property type="entry name" value="NORD PROTEIN"/>
    <property type="match status" value="1"/>
</dbReference>
<evidence type="ECO:0000313" key="3">
    <source>
        <dbReference type="EMBL" id="AKB68031.1"/>
    </source>
</evidence>
<feature type="domain" description="VWFA" evidence="2">
    <location>
        <begin position="1161"/>
        <end position="1377"/>
    </location>
</feature>
<dbReference type="PATRIC" id="fig|1434114.4.peg.1873"/>
<feature type="compositionally biased region" description="Basic and acidic residues" evidence="1">
    <location>
        <begin position="796"/>
        <end position="837"/>
    </location>
</feature>
<name>A0A0E3LW25_METMZ</name>
<dbReference type="SUPFAM" id="SSF53300">
    <property type="entry name" value="vWA-like"/>
    <property type="match status" value="1"/>
</dbReference>
<dbReference type="PROSITE" id="PS50234">
    <property type="entry name" value="VWFA"/>
    <property type="match status" value="1"/>
</dbReference>
<feature type="region of interest" description="Disordered" evidence="1">
    <location>
        <begin position="132"/>
        <end position="164"/>
    </location>
</feature>
<dbReference type="HOGENOM" id="CLU_275293_0_0_2"/>
<evidence type="ECO:0000313" key="4">
    <source>
        <dbReference type="Proteomes" id="UP000033063"/>
    </source>
</evidence>
<gene>
    <name evidence="3" type="ORF">MSMAL_1488</name>
</gene>
<dbReference type="PANTHER" id="PTHR41248:SF1">
    <property type="entry name" value="NORD PROTEIN"/>
    <property type="match status" value="1"/>
</dbReference>
<feature type="region of interest" description="Disordered" evidence="1">
    <location>
        <begin position="1"/>
        <end position="27"/>
    </location>
</feature>
<dbReference type="Proteomes" id="UP000033063">
    <property type="component" value="Chromosome"/>
</dbReference>
<dbReference type="RefSeq" id="WP_226987621.1">
    <property type="nucleotide sequence ID" value="NZ_CP009513.1"/>
</dbReference>
<feature type="region of interest" description="Disordered" evidence="1">
    <location>
        <begin position="796"/>
        <end position="843"/>
    </location>
</feature>
<organism evidence="3 4">
    <name type="scientific">Methanosarcina mazei LYC</name>
    <dbReference type="NCBI Taxonomy" id="1434114"/>
    <lineage>
        <taxon>Archaea</taxon>
        <taxon>Methanobacteriati</taxon>
        <taxon>Methanobacteriota</taxon>
        <taxon>Stenosarchaea group</taxon>
        <taxon>Methanomicrobia</taxon>
        <taxon>Methanosarcinales</taxon>
        <taxon>Methanosarcinaceae</taxon>
        <taxon>Methanosarcina</taxon>
    </lineage>
</organism>
<dbReference type="InterPro" id="IPR051928">
    <property type="entry name" value="NorD/CobT"/>
</dbReference>
<feature type="region of interest" description="Disordered" evidence="1">
    <location>
        <begin position="1020"/>
        <end position="1039"/>
    </location>
</feature>